<feature type="region of interest" description="Disordered" evidence="1">
    <location>
        <begin position="203"/>
        <end position="239"/>
    </location>
</feature>
<feature type="compositionally biased region" description="Basic residues" evidence="1">
    <location>
        <begin position="449"/>
        <end position="458"/>
    </location>
</feature>
<keyword evidence="3" id="KW-1185">Reference proteome</keyword>
<dbReference type="EMBL" id="JAKLMC020000004">
    <property type="protein sequence ID" value="KAK5956510.1"/>
    <property type="molecule type" value="Genomic_DNA"/>
</dbReference>
<reference evidence="2 3" key="1">
    <citation type="submission" date="2022-12" db="EMBL/GenBank/DDBJ databases">
        <title>Genomic features and morphological characterization of a novel Knufia sp. strain isolated from spacecraft assembly facility.</title>
        <authorList>
            <person name="Teixeira M."/>
            <person name="Chander A.M."/>
            <person name="Stajich J.E."/>
            <person name="Venkateswaran K."/>
        </authorList>
    </citation>
    <scope>NUCLEOTIDE SEQUENCE [LARGE SCALE GENOMIC DNA]</scope>
    <source>
        <strain evidence="2 3">FJI-L2-BK-P2</strain>
    </source>
</reference>
<evidence type="ECO:0000313" key="2">
    <source>
        <dbReference type="EMBL" id="KAK5956510.1"/>
    </source>
</evidence>
<sequence>MAFNTQYGYTSHMNFLAEASQQTQWQQQQVPQHWPAVQAQSFAGAYQYAPQSHMGMPQGYAHAQVSFTQGTSQHPGLPVNAGMPALSQQWLQVQQEQARAAASRARARARALARPAPARAPAAVPQQQPSFTEMLMDGGLPDFLQSDAPVVPAGPKDQDVVSHDMNMRAGSPPAPQQQQAPQEPIQIDLASDDEDEVRIIEAPVSSASVPEQQKNQESAAQTPSAASLSPPQFQNSEDAKQTFAAMKKRYKGKLLRVAAQAQQVSVLAKTSLNDQGWAGKELRNNKAAEYLQQQGAYHVPAPVPMTQPEREEWNAMLDRALDMAGPSSTQAKSPKTPETPVADVPESGSATSSGSQEAVAPKSAVAEKTTAEKTPAPLADYGEMFLEDDDEGENVELEIINDAPTGSTSAGEMDLGEAKTAQPMAEKKAELAAAVSAPTPTAISSEPKKRGRAKGTKNRPKEEIEAEKAQKQAAREARERAKQEKAASASKPASKKRKAADTEDAAASEPEPAAKKARKQAKPKPEVVYKNDAERQRAEAKARMAEKKAAFRSEQLVSSRDGSPAVEEGPVIPALTAEEEAELDDLFDDDSSDEEEIIEEDILSAEDAAKYGAMFEEDESTQEAPVSSSSEDMSAEEAAEIEAMFAEEAAAQAETADSDSLFGDECGEDAIMAYESESEISEEE</sequence>
<gene>
    <name evidence="2" type="ORF">OHC33_001995</name>
</gene>
<feature type="compositionally biased region" description="Basic and acidic residues" evidence="1">
    <location>
        <begin position="156"/>
        <end position="166"/>
    </location>
</feature>
<evidence type="ECO:0000313" key="3">
    <source>
        <dbReference type="Proteomes" id="UP001316803"/>
    </source>
</evidence>
<name>A0AAN8IB53_9EURO</name>
<feature type="compositionally biased region" description="Low complexity" evidence="1">
    <location>
        <begin position="623"/>
        <end position="632"/>
    </location>
</feature>
<dbReference type="Proteomes" id="UP001316803">
    <property type="component" value="Unassembled WGS sequence"/>
</dbReference>
<feature type="region of interest" description="Disordered" evidence="1">
    <location>
        <begin position="133"/>
        <end position="182"/>
    </location>
</feature>
<organism evidence="2 3">
    <name type="scientific">Knufia fluminis</name>
    <dbReference type="NCBI Taxonomy" id="191047"/>
    <lineage>
        <taxon>Eukaryota</taxon>
        <taxon>Fungi</taxon>
        <taxon>Dikarya</taxon>
        <taxon>Ascomycota</taxon>
        <taxon>Pezizomycotina</taxon>
        <taxon>Eurotiomycetes</taxon>
        <taxon>Chaetothyriomycetidae</taxon>
        <taxon>Chaetothyriales</taxon>
        <taxon>Trichomeriaceae</taxon>
        <taxon>Knufia</taxon>
    </lineage>
</organism>
<evidence type="ECO:0000256" key="1">
    <source>
        <dbReference type="SAM" id="MobiDB-lite"/>
    </source>
</evidence>
<proteinExistence type="predicted"/>
<comment type="caution">
    <text evidence="2">The sequence shown here is derived from an EMBL/GenBank/DDBJ whole genome shotgun (WGS) entry which is preliminary data.</text>
</comment>
<feature type="region of interest" description="Disordered" evidence="1">
    <location>
        <begin position="616"/>
        <end position="684"/>
    </location>
</feature>
<feature type="compositionally biased region" description="Low complexity" evidence="1">
    <location>
        <begin position="641"/>
        <end position="660"/>
    </location>
</feature>
<dbReference type="AlphaFoldDB" id="A0AAN8IB53"/>
<feature type="region of interest" description="Disordered" evidence="1">
    <location>
        <begin position="324"/>
        <end position="578"/>
    </location>
</feature>
<accession>A0AAN8IB53</accession>
<protein>
    <submittedName>
        <fullName evidence="2">Uncharacterized protein</fullName>
    </submittedName>
</protein>
<feature type="compositionally biased region" description="Basic and acidic residues" evidence="1">
    <location>
        <begin position="523"/>
        <end position="551"/>
    </location>
</feature>
<feature type="compositionally biased region" description="Acidic residues" evidence="1">
    <location>
        <begin position="385"/>
        <end position="396"/>
    </location>
</feature>
<feature type="compositionally biased region" description="Basic and acidic residues" evidence="1">
    <location>
        <begin position="459"/>
        <end position="485"/>
    </location>
</feature>
<feature type="compositionally biased region" description="Polar residues" evidence="1">
    <location>
        <begin position="205"/>
        <end position="236"/>
    </location>
</feature>